<organism evidence="1 2">
    <name type="scientific">Paramuricea clavata</name>
    <name type="common">Red gorgonian</name>
    <name type="synonym">Violescent sea-whip</name>
    <dbReference type="NCBI Taxonomy" id="317549"/>
    <lineage>
        <taxon>Eukaryota</taxon>
        <taxon>Metazoa</taxon>
        <taxon>Cnidaria</taxon>
        <taxon>Anthozoa</taxon>
        <taxon>Octocorallia</taxon>
        <taxon>Malacalcyonacea</taxon>
        <taxon>Plexauridae</taxon>
        <taxon>Paramuricea</taxon>
    </lineage>
</organism>
<dbReference type="Proteomes" id="UP001152795">
    <property type="component" value="Unassembled WGS sequence"/>
</dbReference>
<gene>
    <name evidence="1" type="ORF">PACLA_8A062434</name>
</gene>
<evidence type="ECO:0000313" key="2">
    <source>
        <dbReference type="Proteomes" id="UP001152795"/>
    </source>
</evidence>
<accession>A0A6S7IDJ4</accession>
<keyword evidence="2" id="KW-1185">Reference proteome</keyword>
<dbReference type="OrthoDB" id="414730at2759"/>
<evidence type="ECO:0000313" key="1">
    <source>
        <dbReference type="EMBL" id="CAB4017075.1"/>
    </source>
</evidence>
<dbReference type="AlphaFoldDB" id="A0A6S7IDJ4"/>
<protein>
    <submittedName>
        <fullName evidence="1">Uncharacterized protein</fullName>
    </submittedName>
</protein>
<reference evidence="1" key="1">
    <citation type="submission" date="2020-04" db="EMBL/GenBank/DDBJ databases">
        <authorList>
            <person name="Alioto T."/>
            <person name="Alioto T."/>
            <person name="Gomez Garrido J."/>
        </authorList>
    </citation>
    <scope>NUCLEOTIDE SEQUENCE</scope>
    <source>
        <strain evidence="1">A484AB</strain>
    </source>
</reference>
<name>A0A6S7IDJ4_PARCT</name>
<proteinExistence type="predicted"/>
<dbReference type="EMBL" id="CACRXK020009392">
    <property type="protein sequence ID" value="CAB4017075.1"/>
    <property type="molecule type" value="Genomic_DNA"/>
</dbReference>
<feature type="non-terminal residue" evidence="1">
    <location>
        <position position="1"/>
    </location>
</feature>
<feature type="non-terminal residue" evidence="1">
    <location>
        <position position="52"/>
    </location>
</feature>
<comment type="caution">
    <text evidence="1">The sequence shown here is derived from an EMBL/GenBank/DDBJ whole genome shotgun (WGS) entry which is preliminary data.</text>
</comment>
<sequence length="52" mass="6173">YKIYEFNRKAKIGGGVCIYIKECLKIKIRDDINKEHLSENIESIFIEIENIK</sequence>